<dbReference type="RefSeq" id="XP_027067951.1">
    <property type="nucleotide sequence ID" value="XM_027212150.2"/>
</dbReference>
<reference evidence="3" key="2">
    <citation type="submission" date="2025-08" db="UniProtKB">
        <authorList>
            <consortium name="RefSeq"/>
        </authorList>
    </citation>
    <scope>IDENTIFICATION</scope>
    <source>
        <tissue evidence="3">Leaves</tissue>
    </source>
</reference>
<evidence type="ECO:0000313" key="3">
    <source>
        <dbReference type="RefSeq" id="XP_027067951.1"/>
    </source>
</evidence>
<dbReference type="Proteomes" id="UP001652660">
    <property type="component" value="Chromosome 6c"/>
</dbReference>
<protein>
    <submittedName>
        <fullName evidence="3">Uncharacterized protein</fullName>
    </submittedName>
</protein>
<dbReference type="AlphaFoldDB" id="A0A6P6SQ31"/>
<gene>
    <name evidence="3" type="primary">LOC113693604</name>
</gene>
<organism evidence="2 3">
    <name type="scientific">Coffea arabica</name>
    <name type="common">Arabian coffee</name>
    <dbReference type="NCBI Taxonomy" id="13443"/>
    <lineage>
        <taxon>Eukaryota</taxon>
        <taxon>Viridiplantae</taxon>
        <taxon>Streptophyta</taxon>
        <taxon>Embryophyta</taxon>
        <taxon>Tracheophyta</taxon>
        <taxon>Spermatophyta</taxon>
        <taxon>Magnoliopsida</taxon>
        <taxon>eudicotyledons</taxon>
        <taxon>Gunneridae</taxon>
        <taxon>Pentapetalae</taxon>
        <taxon>asterids</taxon>
        <taxon>lamiids</taxon>
        <taxon>Gentianales</taxon>
        <taxon>Rubiaceae</taxon>
        <taxon>Ixoroideae</taxon>
        <taxon>Gardenieae complex</taxon>
        <taxon>Bertiereae - Coffeeae clade</taxon>
        <taxon>Coffeeae</taxon>
        <taxon>Coffea</taxon>
    </lineage>
</organism>
<sequence length="161" mass="17824">MSPQKTLLACITGQRVSLEAPKSGADLEGGLARASRYYSPYQGIDVLEVDRDGLQGVGGRLGISGPSFKIKVDGKPTELKVELYKLINYHLIIVKVEGQKIMLHGIQEGREPRNRNGLDFEKIRDHVANGGCYDWKISGTISRPRPKLPHSSSSDRKRRGK</sequence>
<evidence type="ECO:0000313" key="2">
    <source>
        <dbReference type="Proteomes" id="UP001652660"/>
    </source>
</evidence>
<keyword evidence="2" id="KW-1185">Reference proteome</keyword>
<evidence type="ECO:0000256" key="1">
    <source>
        <dbReference type="SAM" id="MobiDB-lite"/>
    </source>
</evidence>
<name>A0A6P6SQ31_COFAR</name>
<dbReference type="GeneID" id="113693604"/>
<accession>A0A6P6SQ31</accession>
<feature type="region of interest" description="Disordered" evidence="1">
    <location>
        <begin position="142"/>
        <end position="161"/>
    </location>
</feature>
<reference evidence="2" key="1">
    <citation type="journal article" date="2025" name="Foods">
        <title>Unveiling the Microbial Signatures of Arabica Coffee Cherries: Insights into Ripeness Specific Diversity, Functional Traits, and Implications for Quality and Safety.</title>
        <authorList>
            <consortium name="RefSeq"/>
            <person name="Tenea G.N."/>
            <person name="Cifuentes V."/>
            <person name="Reyes P."/>
            <person name="Cevallos-Vallejos M."/>
        </authorList>
    </citation>
    <scope>NUCLEOTIDE SEQUENCE [LARGE SCALE GENOMIC DNA]</scope>
</reference>
<proteinExistence type="predicted"/>